<keyword evidence="2" id="KW-0808">Transferase</keyword>
<proteinExistence type="inferred from homology"/>
<evidence type="ECO:0000256" key="1">
    <source>
        <dbReference type="ARBA" id="ARBA00009156"/>
    </source>
</evidence>
<organism evidence="6 7">
    <name type="scientific">Niabella yanshanensis</name>
    <dbReference type="NCBI Taxonomy" id="577386"/>
    <lineage>
        <taxon>Bacteria</taxon>
        <taxon>Pseudomonadati</taxon>
        <taxon>Bacteroidota</taxon>
        <taxon>Chitinophagia</taxon>
        <taxon>Chitinophagales</taxon>
        <taxon>Chitinophagaceae</taxon>
        <taxon>Niabella</taxon>
    </lineage>
</organism>
<sequence>MIPVIAIFDIGKTNKKFFLFNEDYKIVEEVSVNFAEIEDEDGFACEDIRALRRWVLDTLNKYIDSNTYDIRAINFSSYGASFVHLDERDVPVTPLYNYLKPYPAKTEEQFYATYGTKEDVAIATASPALGNLNSGLQLYSLKYDKTKLFDKTLTSLHFPQYLSYLISGEKYSDITSIGCHTALWDYRKHGYHDWVVKEGIDKKLAPVFSSAKAIDIIYNGKALKCGIGLHDSSAAFIPYIQNVNEPFLLISTGTWCISMNAFNDTPLTKQELEKDCLCYMTYEGNTVKSSRLFAGYAHEQIIKKLSEYFVEVPNYFEKIAYDKSLLKDEPALNDLNDFDVANYVSYEAAYINFIRQVIIAQKRSTDLVYNDKVKKIFVDGGFAKNETYMQLLAEAYPRTEVFAASVSQATAMGAAMALHKDWNHLSLPDNVISTRKY</sequence>
<dbReference type="InterPro" id="IPR018484">
    <property type="entry name" value="FGGY_N"/>
</dbReference>
<evidence type="ECO:0000313" key="6">
    <source>
        <dbReference type="EMBL" id="WQD40290.1"/>
    </source>
</evidence>
<dbReference type="CDD" id="cd07772">
    <property type="entry name" value="ASKHA_NBD_FGGY_NaCK-like"/>
    <property type="match status" value="1"/>
</dbReference>
<keyword evidence="3 6" id="KW-0418">Kinase</keyword>
<dbReference type="GO" id="GO:0016301">
    <property type="term" value="F:kinase activity"/>
    <property type="evidence" value="ECO:0007669"/>
    <property type="project" value="UniProtKB-KW"/>
</dbReference>
<dbReference type="Pfam" id="PF00370">
    <property type="entry name" value="FGGY_N"/>
    <property type="match status" value="1"/>
</dbReference>
<feature type="domain" description="Carbohydrate kinase FGGY C-terminal" evidence="5">
    <location>
        <begin position="371"/>
        <end position="420"/>
    </location>
</feature>
<dbReference type="PANTHER" id="PTHR10196:SF69">
    <property type="entry name" value="GLYCEROL KINASE"/>
    <property type="match status" value="1"/>
</dbReference>
<dbReference type="Proteomes" id="UP001325680">
    <property type="component" value="Chromosome"/>
</dbReference>
<dbReference type="SUPFAM" id="SSF53067">
    <property type="entry name" value="Actin-like ATPase domain"/>
    <property type="match status" value="2"/>
</dbReference>
<dbReference type="InterPro" id="IPR043129">
    <property type="entry name" value="ATPase_NBD"/>
</dbReference>
<dbReference type="PANTHER" id="PTHR10196">
    <property type="entry name" value="SUGAR KINASE"/>
    <property type="match status" value="1"/>
</dbReference>
<dbReference type="Pfam" id="PF21546">
    <property type="entry name" value="FGGY_C_2"/>
    <property type="match status" value="2"/>
</dbReference>
<name>A0ABZ0WCQ9_9BACT</name>
<evidence type="ECO:0000259" key="4">
    <source>
        <dbReference type="Pfam" id="PF00370"/>
    </source>
</evidence>
<dbReference type="Gene3D" id="3.30.420.40">
    <property type="match status" value="2"/>
</dbReference>
<comment type="similarity">
    <text evidence="1">Belongs to the FGGY kinase family.</text>
</comment>
<gene>
    <name evidence="6" type="ORF">U0035_09050</name>
</gene>
<evidence type="ECO:0000259" key="5">
    <source>
        <dbReference type="Pfam" id="PF21546"/>
    </source>
</evidence>
<dbReference type="InterPro" id="IPR049382">
    <property type="entry name" value="FGGY_C_2"/>
</dbReference>
<feature type="domain" description="Carbohydrate kinase FGGY N-terminal" evidence="4">
    <location>
        <begin position="5"/>
        <end position="227"/>
    </location>
</feature>
<feature type="domain" description="Carbohydrate kinase FGGY C-terminal" evidence="5">
    <location>
        <begin position="245"/>
        <end position="306"/>
    </location>
</feature>
<keyword evidence="7" id="KW-1185">Reference proteome</keyword>
<evidence type="ECO:0000256" key="3">
    <source>
        <dbReference type="ARBA" id="ARBA00022777"/>
    </source>
</evidence>
<accession>A0ABZ0WCQ9</accession>
<protein>
    <submittedName>
        <fullName evidence="6">FGGY family carbohydrate kinase</fullName>
    </submittedName>
</protein>
<dbReference type="RefSeq" id="WP_245957777.1">
    <property type="nucleotide sequence ID" value="NZ_CP139960.1"/>
</dbReference>
<evidence type="ECO:0000256" key="2">
    <source>
        <dbReference type="ARBA" id="ARBA00022679"/>
    </source>
</evidence>
<dbReference type="EMBL" id="CP139960">
    <property type="protein sequence ID" value="WQD40290.1"/>
    <property type="molecule type" value="Genomic_DNA"/>
</dbReference>
<evidence type="ECO:0000313" key="7">
    <source>
        <dbReference type="Proteomes" id="UP001325680"/>
    </source>
</evidence>
<reference evidence="6 7" key="1">
    <citation type="submission" date="2023-12" db="EMBL/GenBank/DDBJ databases">
        <title>Genome sequencing and assembly of bacterial species from a model synthetic community.</title>
        <authorList>
            <person name="Hogle S.L."/>
        </authorList>
    </citation>
    <scope>NUCLEOTIDE SEQUENCE [LARGE SCALE GENOMIC DNA]</scope>
    <source>
        <strain evidence="6 7">HAMBI_3031</strain>
    </source>
</reference>